<comment type="subunit">
    <text evidence="6">HflC and HflK may interact to form a multimeric complex.</text>
</comment>
<keyword evidence="3 6" id="KW-0812">Transmembrane</keyword>
<comment type="caution">
    <text evidence="10">The sequence shown here is derived from an EMBL/GenBank/DDBJ whole genome shotgun (WGS) entry which is preliminary data.</text>
</comment>
<comment type="function">
    <text evidence="6">HflC and HflK could encode or regulate a protease.</text>
</comment>
<keyword evidence="4 6" id="KW-1133">Transmembrane helix</keyword>
<accession>C6LE30</accession>
<dbReference type="InterPro" id="IPR010201">
    <property type="entry name" value="HflK"/>
</dbReference>
<dbReference type="InterPro" id="IPR050710">
    <property type="entry name" value="Band7/mec-2_domain"/>
</dbReference>
<evidence type="ECO:0000259" key="9">
    <source>
        <dbReference type="SMART" id="SM00244"/>
    </source>
</evidence>
<dbReference type="Proteomes" id="UP000005561">
    <property type="component" value="Unassembled WGS sequence"/>
</dbReference>
<dbReference type="GO" id="GO:0016020">
    <property type="term" value="C:membrane"/>
    <property type="evidence" value="ECO:0007669"/>
    <property type="project" value="UniProtKB-SubCell"/>
</dbReference>
<keyword evidence="7" id="KW-0175">Coiled coil</keyword>
<feature type="coiled-coil region" evidence="7">
    <location>
        <begin position="224"/>
        <end position="288"/>
    </location>
</feature>
<proteinExistence type="inferred from homology"/>
<feature type="region of interest" description="Disordered" evidence="8">
    <location>
        <begin position="331"/>
        <end position="350"/>
    </location>
</feature>
<feature type="compositionally biased region" description="Low complexity" evidence="8">
    <location>
        <begin position="331"/>
        <end position="342"/>
    </location>
</feature>
<dbReference type="OrthoDB" id="9779595at2"/>
<keyword evidence="11" id="KW-1185">Reference proteome</keyword>
<protein>
    <recommendedName>
        <fullName evidence="6">Protein HflK</fullName>
    </recommendedName>
</protein>
<gene>
    <name evidence="10" type="primary">hflK</name>
    <name evidence="10" type="ORF">BRYFOR_06879</name>
</gene>
<name>C6LE30_9FIRM</name>
<dbReference type="Gene3D" id="3.30.479.30">
    <property type="entry name" value="Band 7 domain"/>
    <property type="match status" value="1"/>
</dbReference>
<comment type="subcellular location">
    <subcellularLocation>
        <location evidence="1 6">Membrane</location>
    </subcellularLocation>
</comment>
<feature type="region of interest" description="Disordered" evidence="8">
    <location>
        <begin position="1"/>
        <end position="26"/>
    </location>
</feature>
<dbReference type="PANTHER" id="PTHR43327">
    <property type="entry name" value="STOMATIN-LIKE PROTEIN 2, MITOCHONDRIAL"/>
    <property type="match status" value="1"/>
</dbReference>
<dbReference type="AlphaFoldDB" id="C6LE30"/>
<evidence type="ECO:0000313" key="11">
    <source>
        <dbReference type="Proteomes" id="UP000005561"/>
    </source>
</evidence>
<sequence length="350" mass="38866">MTEFRNEGDWTGEPEELKKNEQKRRKGKKGKGAVKIGIAAAAAVILVAVFAGDSFYQIGEEEQAVLVTMGKPKAVPETGLHFKIPLIQSVYKVNTTIQGFPIGYDLATNENVEDESLMITSDYNFINVDFFVEYRITEPVQYLYAAGEPEAILKNIAQSSIRTVVGSYQVDDVLTTGKGEIQSKIKDMITQKLEEQDIGIQLVNISMQDSEPPTAEVIQAFKEVENAKQGKETALNNANKYRNEQLPEAEAEADQIIKEAEAQKQTRINEAEAQVARFNAMYEEYRKNPVVTKQRMFYETMEEVLPGMKVVIDSGDGVQKVLPLDSFTGEDAAAARESAQTEAETETGGR</sequence>
<dbReference type="eggNOG" id="COG0330">
    <property type="taxonomic scope" value="Bacteria"/>
</dbReference>
<comment type="similarity">
    <text evidence="2 6">Belongs to the band 7/mec-2 family. HflK subfamily.</text>
</comment>
<dbReference type="PANTHER" id="PTHR43327:SF2">
    <property type="entry name" value="MODULATOR OF FTSH PROTEASE HFLK"/>
    <property type="match status" value="1"/>
</dbReference>
<dbReference type="STRING" id="168384.SAMN05660368_01180"/>
<organism evidence="10 11">
    <name type="scientific">Marvinbryantia formatexigens DSM 14469</name>
    <dbReference type="NCBI Taxonomy" id="478749"/>
    <lineage>
        <taxon>Bacteria</taxon>
        <taxon>Bacillati</taxon>
        <taxon>Bacillota</taxon>
        <taxon>Clostridia</taxon>
        <taxon>Lachnospirales</taxon>
        <taxon>Lachnospiraceae</taxon>
        <taxon>Marvinbryantia</taxon>
    </lineage>
</organism>
<dbReference type="InterPro" id="IPR001107">
    <property type="entry name" value="Band_7"/>
</dbReference>
<evidence type="ECO:0000313" key="10">
    <source>
        <dbReference type="EMBL" id="EET61234.1"/>
    </source>
</evidence>
<evidence type="ECO:0000256" key="6">
    <source>
        <dbReference type="RuleBase" id="RU364113"/>
    </source>
</evidence>
<feature type="domain" description="Band 7" evidence="9">
    <location>
        <begin position="53"/>
        <end position="225"/>
    </location>
</feature>
<dbReference type="RefSeq" id="WP_006861673.1">
    <property type="nucleotide sequence ID" value="NZ_ACCL02000007.1"/>
</dbReference>
<evidence type="ECO:0000256" key="3">
    <source>
        <dbReference type="ARBA" id="ARBA00022692"/>
    </source>
</evidence>
<evidence type="ECO:0000256" key="2">
    <source>
        <dbReference type="ARBA" id="ARBA00006971"/>
    </source>
</evidence>
<dbReference type="SUPFAM" id="SSF117892">
    <property type="entry name" value="Band 7/SPFH domain"/>
    <property type="match status" value="1"/>
</dbReference>
<feature type="transmembrane region" description="Helical" evidence="6">
    <location>
        <begin position="32"/>
        <end position="51"/>
    </location>
</feature>
<dbReference type="CDD" id="cd03404">
    <property type="entry name" value="SPFH_HflK"/>
    <property type="match status" value="1"/>
</dbReference>
<dbReference type="NCBIfam" id="TIGR01933">
    <property type="entry name" value="hflK"/>
    <property type="match status" value="1"/>
</dbReference>
<reference evidence="10" key="1">
    <citation type="submission" date="2009-07" db="EMBL/GenBank/DDBJ databases">
        <authorList>
            <person name="Weinstock G."/>
            <person name="Sodergren E."/>
            <person name="Clifton S."/>
            <person name="Fulton L."/>
            <person name="Fulton B."/>
            <person name="Courtney L."/>
            <person name="Fronick C."/>
            <person name="Harrison M."/>
            <person name="Strong C."/>
            <person name="Farmer C."/>
            <person name="Delahaunty K."/>
            <person name="Markovic C."/>
            <person name="Hall O."/>
            <person name="Minx P."/>
            <person name="Tomlinson C."/>
            <person name="Mitreva M."/>
            <person name="Nelson J."/>
            <person name="Hou S."/>
            <person name="Wollam A."/>
            <person name="Pepin K.H."/>
            <person name="Johnson M."/>
            <person name="Bhonagiri V."/>
            <person name="Nash W.E."/>
            <person name="Warren W."/>
            <person name="Chinwalla A."/>
            <person name="Mardis E.R."/>
            <person name="Wilson R.K."/>
        </authorList>
    </citation>
    <scope>NUCLEOTIDE SEQUENCE [LARGE SCALE GENOMIC DNA]</scope>
    <source>
        <strain evidence="10">DSM 14469</strain>
    </source>
</reference>
<evidence type="ECO:0000256" key="8">
    <source>
        <dbReference type="SAM" id="MobiDB-lite"/>
    </source>
</evidence>
<dbReference type="EMBL" id="ACCL02000007">
    <property type="protein sequence ID" value="EET61234.1"/>
    <property type="molecule type" value="Genomic_DNA"/>
</dbReference>
<evidence type="ECO:0000256" key="5">
    <source>
        <dbReference type="ARBA" id="ARBA00023136"/>
    </source>
</evidence>
<dbReference type="SMART" id="SM00244">
    <property type="entry name" value="PHB"/>
    <property type="match status" value="1"/>
</dbReference>
<evidence type="ECO:0000256" key="4">
    <source>
        <dbReference type="ARBA" id="ARBA00022989"/>
    </source>
</evidence>
<evidence type="ECO:0000256" key="1">
    <source>
        <dbReference type="ARBA" id="ARBA00004370"/>
    </source>
</evidence>
<dbReference type="Pfam" id="PF01145">
    <property type="entry name" value="Band_7"/>
    <property type="match status" value="1"/>
</dbReference>
<dbReference type="InterPro" id="IPR036013">
    <property type="entry name" value="Band_7/SPFH_dom_sf"/>
</dbReference>
<keyword evidence="5 6" id="KW-0472">Membrane</keyword>
<evidence type="ECO:0000256" key="7">
    <source>
        <dbReference type="SAM" id="Coils"/>
    </source>
</evidence>